<name>A0A1E7F705_9STRA</name>
<dbReference type="InParanoid" id="A0A1E7F705"/>
<feature type="region of interest" description="Disordered" evidence="1">
    <location>
        <begin position="290"/>
        <end position="311"/>
    </location>
</feature>
<proteinExistence type="predicted"/>
<feature type="compositionally biased region" description="Polar residues" evidence="1">
    <location>
        <begin position="293"/>
        <end position="308"/>
    </location>
</feature>
<feature type="compositionally biased region" description="Basic and acidic residues" evidence="1">
    <location>
        <begin position="547"/>
        <end position="563"/>
    </location>
</feature>
<dbReference type="Proteomes" id="UP000095751">
    <property type="component" value="Unassembled WGS sequence"/>
</dbReference>
<sequence length="591" mass="67658">MQYNELELRNSLMNYLRGNNLWMSSELISESVDEMIGYINYGHDKMVWRPDCEKKINNGMKALIQSESIPEALRLKIQGLKKGIHVRVATGTVRGGTRNEPVMCEGLVLRTTKVQARTCIELLGLLDENILGDFYSIEQWQSKLTNLLLDAWHCVAIERTMETTTRGKYLLLFREQDMEKAKESIGKLIEDFGRASDRKCAKLALEKYNEYPEFDSIQRISSSVHSKGLRIRAMLEAAAGKRPIRTAKKIPQQQKFHFFDVPQELQKQPLPNQTPTYSNIVTNQNTTTKKQTMIAQSTPQQKTQPNLRQQSQLTQTTLLSTQASPDARTVATANSGLSDQHTIATMMTQITTQFSEMERDRIMREDRNEMKRQERETKAEEKREERDARMEEIRLQTDTRMEEIRLETESKMKQAEVQRNERETRMEEKRLEAETKMYSFMQTMMTFNINKNINQGQVPATLTTGTTEQTSALTNSIATTNTATSSEKRPLSQLSNDNEETEMKDASTVIETTETEEESSPIKRNKPLTGSEEVGNEESTNNDMELVIEKDDPTSNSEIKQKDTGSFTEGFNNQQFTSTEAITPRTGVNQQ</sequence>
<protein>
    <submittedName>
        <fullName evidence="2">Uncharacterized protein</fullName>
    </submittedName>
</protein>
<dbReference type="AlphaFoldDB" id="A0A1E7F705"/>
<reference evidence="2 3" key="1">
    <citation type="submission" date="2016-09" db="EMBL/GenBank/DDBJ databases">
        <title>Extensive genetic diversity and differential bi-allelic expression allows diatom success in the polar Southern Ocean.</title>
        <authorList>
            <consortium name="DOE Joint Genome Institute"/>
            <person name="Mock T."/>
            <person name="Otillar R.P."/>
            <person name="Strauss J."/>
            <person name="Dupont C."/>
            <person name="Frickenhaus S."/>
            <person name="Maumus F."/>
            <person name="Mcmullan M."/>
            <person name="Sanges R."/>
            <person name="Schmutz J."/>
            <person name="Toseland A."/>
            <person name="Valas R."/>
            <person name="Veluchamy A."/>
            <person name="Ward B.J."/>
            <person name="Allen A."/>
            <person name="Barry K."/>
            <person name="Falciatore A."/>
            <person name="Ferrante M."/>
            <person name="Fortunato A.E."/>
            <person name="Gloeckner G."/>
            <person name="Gruber A."/>
            <person name="Hipkin R."/>
            <person name="Janech M."/>
            <person name="Kroth P."/>
            <person name="Leese F."/>
            <person name="Lindquist E."/>
            <person name="Lyon B.R."/>
            <person name="Martin J."/>
            <person name="Mayer C."/>
            <person name="Parker M."/>
            <person name="Quesneville H."/>
            <person name="Raymond J."/>
            <person name="Uhlig C."/>
            <person name="Valentin K.U."/>
            <person name="Worden A.Z."/>
            <person name="Armbrust E.V."/>
            <person name="Bowler C."/>
            <person name="Green B."/>
            <person name="Moulton V."/>
            <person name="Van Oosterhout C."/>
            <person name="Grigoriev I."/>
        </authorList>
    </citation>
    <scope>NUCLEOTIDE SEQUENCE [LARGE SCALE GENOMIC DNA]</scope>
    <source>
        <strain evidence="2 3">CCMP1102</strain>
    </source>
</reference>
<evidence type="ECO:0000313" key="3">
    <source>
        <dbReference type="Proteomes" id="UP000095751"/>
    </source>
</evidence>
<accession>A0A1E7F705</accession>
<evidence type="ECO:0000256" key="1">
    <source>
        <dbReference type="SAM" id="MobiDB-lite"/>
    </source>
</evidence>
<feature type="compositionally biased region" description="Polar residues" evidence="1">
    <location>
        <begin position="564"/>
        <end position="591"/>
    </location>
</feature>
<evidence type="ECO:0000313" key="2">
    <source>
        <dbReference type="EMBL" id="OEU13909.1"/>
    </source>
</evidence>
<dbReference type="EMBL" id="KV784361">
    <property type="protein sequence ID" value="OEU13909.1"/>
    <property type="molecule type" value="Genomic_DNA"/>
</dbReference>
<feature type="region of interest" description="Disordered" evidence="1">
    <location>
        <begin position="478"/>
        <end position="591"/>
    </location>
</feature>
<gene>
    <name evidence="2" type="ORF">FRACYDRAFT_242263</name>
</gene>
<organism evidence="2 3">
    <name type="scientific">Fragilariopsis cylindrus CCMP1102</name>
    <dbReference type="NCBI Taxonomy" id="635003"/>
    <lineage>
        <taxon>Eukaryota</taxon>
        <taxon>Sar</taxon>
        <taxon>Stramenopiles</taxon>
        <taxon>Ochrophyta</taxon>
        <taxon>Bacillariophyta</taxon>
        <taxon>Bacillariophyceae</taxon>
        <taxon>Bacillariophycidae</taxon>
        <taxon>Bacillariales</taxon>
        <taxon>Bacillariaceae</taxon>
        <taxon>Fragilariopsis</taxon>
    </lineage>
</organism>
<keyword evidence="3" id="KW-1185">Reference proteome</keyword>
<feature type="region of interest" description="Disordered" evidence="1">
    <location>
        <begin position="366"/>
        <end position="389"/>
    </location>
</feature>
<dbReference type="KEGG" id="fcy:FRACYDRAFT_242263"/>